<comment type="caution">
    <text evidence="6">The sequence shown here is derived from an EMBL/GenBank/DDBJ whole genome shotgun (WGS) entry which is preliminary data.</text>
</comment>
<accession>A0ABT2SPH4</accession>
<evidence type="ECO:0000256" key="3">
    <source>
        <dbReference type="SAM" id="MobiDB-lite"/>
    </source>
</evidence>
<dbReference type="Pfam" id="PF09369">
    <property type="entry name" value="MZB"/>
    <property type="match status" value="1"/>
</dbReference>
<keyword evidence="6" id="KW-0347">Helicase</keyword>
<dbReference type="InterPro" id="IPR018973">
    <property type="entry name" value="MZB"/>
</dbReference>
<dbReference type="SUPFAM" id="SSF52540">
    <property type="entry name" value="P-loop containing nucleoside triphosphate hydrolases"/>
    <property type="match status" value="1"/>
</dbReference>
<dbReference type="CDD" id="cd17923">
    <property type="entry name" value="DEXHc_Hrq1-like"/>
    <property type="match status" value="1"/>
</dbReference>
<dbReference type="PANTHER" id="PTHR47957">
    <property type="entry name" value="ATP-DEPENDENT HELICASE HRQ1"/>
    <property type="match status" value="1"/>
</dbReference>
<keyword evidence="7" id="KW-1185">Reference proteome</keyword>
<protein>
    <submittedName>
        <fullName evidence="6">DEAD/DEAH box helicase</fullName>
    </submittedName>
</protein>
<feature type="region of interest" description="Disordered" evidence="3">
    <location>
        <begin position="861"/>
        <end position="906"/>
    </location>
</feature>
<dbReference type="Pfam" id="PF00271">
    <property type="entry name" value="Helicase_C"/>
    <property type="match status" value="1"/>
</dbReference>
<evidence type="ECO:0000256" key="2">
    <source>
        <dbReference type="ARBA" id="ARBA00022840"/>
    </source>
</evidence>
<dbReference type="Pfam" id="PF00270">
    <property type="entry name" value="DEAD"/>
    <property type="match status" value="1"/>
</dbReference>
<dbReference type="PROSITE" id="PS51192">
    <property type="entry name" value="HELICASE_ATP_BIND_1"/>
    <property type="match status" value="1"/>
</dbReference>
<dbReference type="Proteomes" id="UP001652338">
    <property type="component" value="Unassembled WGS sequence"/>
</dbReference>
<evidence type="ECO:0000313" key="6">
    <source>
        <dbReference type="EMBL" id="MCU6726170.1"/>
    </source>
</evidence>
<dbReference type="SMART" id="SM00490">
    <property type="entry name" value="HELICc"/>
    <property type="match status" value="1"/>
</dbReference>
<dbReference type="InterPro" id="IPR027417">
    <property type="entry name" value="P-loop_NTPase"/>
</dbReference>
<evidence type="ECO:0000313" key="7">
    <source>
        <dbReference type="Proteomes" id="UP001652338"/>
    </source>
</evidence>
<dbReference type="EMBL" id="JAOQKE010000019">
    <property type="protein sequence ID" value="MCU6726170.1"/>
    <property type="molecule type" value="Genomic_DNA"/>
</dbReference>
<organism evidence="6 7">
    <name type="scientific">Muricoprocola aceti</name>
    <dbReference type="NCBI Taxonomy" id="2981772"/>
    <lineage>
        <taxon>Bacteria</taxon>
        <taxon>Bacillati</taxon>
        <taxon>Bacillota</taxon>
        <taxon>Clostridia</taxon>
        <taxon>Lachnospirales</taxon>
        <taxon>Lachnospiraceae</taxon>
        <taxon>Muricoprocola</taxon>
    </lineage>
</organism>
<keyword evidence="1" id="KW-0547">Nucleotide-binding</keyword>
<dbReference type="SMART" id="SM00487">
    <property type="entry name" value="DEXDc"/>
    <property type="match status" value="1"/>
</dbReference>
<evidence type="ECO:0000256" key="1">
    <source>
        <dbReference type="ARBA" id="ARBA00022741"/>
    </source>
</evidence>
<dbReference type="InterPro" id="IPR001650">
    <property type="entry name" value="Helicase_C-like"/>
</dbReference>
<name>A0ABT2SPH4_9FIRM</name>
<dbReference type="CDD" id="cd18797">
    <property type="entry name" value="SF2_C_Hrq"/>
    <property type="match status" value="1"/>
</dbReference>
<feature type="compositionally biased region" description="Basic and acidic residues" evidence="3">
    <location>
        <begin position="870"/>
        <end position="894"/>
    </location>
</feature>
<dbReference type="RefSeq" id="WP_262655442.1">
    <property type="nucleotide sequence ID" value="NZ_JAOQKE010000019.1"/>
</dbReference>
<dbReference type="InterPro" id="IPR011545">
    <property type="entry name" value="DEAD/DEAH_box_helicase_dom"/>
</dbReference>
<reference evidence="6 7" key="1">
    <citation type="journal article" date="2021" name="ISME Commun">
        <title>Automated analysis of genomic sequences facilitates high-throughput and comprehensive description of bacteria.</title>
        <authorList>
            <person name="Hitch T.C.A."/>
        </authorList>
    </citation>
    <scope>NUCLEOTIDE SEQUENCE [LARGE SCALE GENOMIC DNA]</scope>
    <source>
        <strain evidence="6 7">Sanger_29</strain>
    </source>
</reference>
<keyword evidence="2" id="KW-0067">ATP-binding</keyword>
<evidence type="ECO:0000259" key="4">
    <source>
        <dbReference type="PROSITE" id="PS51192"/>
    </source>
</evidence>
<feature type="domain" description="Helicase ATP-binding" evidence="4">
    <location>
        <begin position="55"/>
        <end position="238"/>
    </location>
</feature>
<gene>
    <name evidence="6" type="ORF">OCV47_12615</name>
</gene>
<dbReference type="PROSITE" id="PS51194">
    <property type="entry name" value="HELICASE_CTER"/>
    <property type="match status" value="1"/>
</dbReference>
<dbReference type="Gene3D" id="3.40.50.300">
    <property type="entry name" value="P-loop containing nucleotide triphosphate hydrolases"/>
    <property type="match status" value="2"/>
</dbReference>
<dbReference type="GO" id="GO:0004386">
    <property type="term" value="F:helicase activity"/>
    <property type="evidence" value="ECO:0007669"/>
    <property type="project" value="UniProtKB-KW"/>
</dbReference>
<proteinExistence type="predicted"/>
<sequence>MAFEKYGDDCIIYEKIIPERTAEYAEYPEMLHQELKIYLKEQKIEKLYVHQAEMFELAQEKKHVVITTSTASGKTLSFLLPVVQAVLENPQTRAIFVYPTKALAADQYRALQPMLNYFGKSRISAGVYDGDTPVAERSRIRKSANIILTNPEMLNGSMLPNHSKYGFDFIFANLKFVVLDELHTYRGAFGSHMANVCRRMDRICRYYHGTPQFLCSSATIANPVELAEKICGKSFACVSHDGSGAAERRYCLVQPPKIQGKDGNYYGQESTVAVAAQMLPRLIEEEKSFLAFTRSRRNVEIVLKETRDRLDQAGLISGYRGGYTPEERKEIERKMIAGELLGLVSTNALELGIDIGQISTTVLVGYPGTRASFWQQTGRAGRSGKGSTSYLILDQQPMDQYIALEPDWLFANSSENAVIDPDNLLIELAHIRAAAAELPLSLDDMAVFPDLGEAIPVLLNMDEVRSQNGRFAWAGGEYPAGEFSMRNIDENQYQLMARDNGKVITRMDESQAFREIYPGAVYLHDGDSWQVVELNLESKTGYAIPFHGNYYTVSGGETNIAIVHEHKSQTWERTRLQFGDLKVEDYVYMYKKLQFHNHQNLGWEQLRKPLTKEYETEGTWIRIPDNVVRTYRGLLQPDKEGRYIRNNHFEGLCFALKNAAQMVTMTEQEDIGVTTSLNAMELAGFNDQETALYFYDRYVGGLGFSEKIYDLIPQAVQQAIRMVSGCKCKDGCVACVGDYRLDKQIVLWGLKNLLAEEDVPNSTKVVSWAPTIWKQKPFTLKNLSEKWTEFVQNARENGETFAAFFASVRQVQVSEKTIWLTVKNQFYADWAMADTNLAGLKNVLDYYVELPVGTRLTVMADQSQKSAEIQQDRKAKQDKMLRRYEKQENRKGQDAVKSISAGGGSG</sequence>
<evidence type="ECO:0000259" key="5">
    <source>
        <dbReference type="PROSITE" id="PS51194"/>
    </source>
</evidence>
<keyword evidence="6" id="KW-0378">Hydrolase</keyword>
<feature type="domain" description="Helicase C-terminal" evidence="5">
    <location>
        <begin position="278"/>
        <end position="425"/>
    </location>
</feature>
<dbReference type="InterPro" id="IPR014001">
    <property type="entry name" value="Helicase_ATP-bd"/>
</dbReference>
<dbReference type="PANTHER" id="PTHR47957:SF3">
    <property type="entry name" value="ATP-DEPENDENT HELICASE HRQ1"/>
    <property type="match status" value="1"/>
</dbReference>